<dbReference type="Proteomes" id="UP000054248">
    <property type="component" value="Unassembled WGS sequence"/>
</dbReference>
<dbReference type="Pfam" id="PF00400">
    <property type="entry name" value="WD40"/>
    <property type="match status" value="2"/>
</dbReference>
<dbReference type="PROSITE" id="PS50294">
    <property type="entry name" value="WD_REPEATS_REGION"/>
    <property type="match status" value="1"/>
</dbReference>
<feature type="compositionally biased region" description="Polar residues" evidence="4">
    <location>
        <begin position="1"/>
        <end position="12"/>
    </location>
</feature>
<keyword evidence="5" id="KW-1133">Transmembrane helix</keyword>
<feature type="compositionally biased region" description="Polar residues" evidence="4">
    <location>
        <begin position="22"/>
        <end position="34"/>
    </location>
</feature>
<reference evidence="7" key="2">
    <citation type="submission" date="2015-01" db="EMBL/GenBank/DDBJ databases">
        <title>Evolutionary Origins and Diversification of the Mycorrhizal Mutualists.</title>
        <authorList>
            <consortium name="DOE Joint Genome Institute"/>
            <consortium name="Mycorrhizal Genomics Consortium"/>
            <person name="Kohler A."/>
            <person name="Kuo A."/>
            <person name="Nagy L.G."/>
            <person name="Floudas D."/>
            <person name="Copeland A."/>
            <person name="Barry K.W."/>
            <person name="Cichocki N."/>
            <person name="Veneault-Fourrey C."/>
            <person name="LaButti K."/>
            <person name="Lindquist E.A."/>
            <person name="Lipzen A."/>
            <person name="Lundell T."/>
            <person name="Morin E."/>
            <person name="Murat C."/>
            <person name="Riley R."/>
            <person name="Ohm R."/>
            <person name="Sun H."/>
            <person name="Tunlid A."/>
            <person name="Henrissat B."/>
            <person name="Grigoriev I.V."/>
            <person name="Hibbett D.S."/>
            <person name="Martin F."/>
        </authorList>
    </citation>
    <scope>NUCLEOTIDE SEQUENCE [LARGE SCALE GENOMIC DNA]</scope>
    <source>
        <strain evidence="7">MUT 4182</strain>
    </source>
</reference>
<feature type="region of interest" description="Disordered" evidence="4">
    <location>
        <begin position="484"/>
        <end position="645"/>
    </location>
</feature>
<evidence type="ECO:0000256" key="1">
    <source>
        <dbReference type="ARBA" id="ARBA00022574"/>
    </source>
</evidence>
<keyword evidence="1 3" id="KW-0853">WD repeat</keyword>
<proteinExistence type="predicted"/>
<evidence type="ECO:0000256" key="2">
    <source>
        <dbReference type="ARBA" id="ARBA00022737"/>
    </source>
</evidence>
<keyword evidence="2" id="KW-0677">Repeat</keyword>
<feature type="repeat" description="WD" evidence="3">
    <location>
        <begin position="663"/>
        <end position="697"/>
    </location>
</feature>
<dbReference type="EMBL" id="KN823093">
    <property type="protein sequence ID" value="KIO23073.1"/>
    <property type="molecule type" value="Genomic_DNA"/>
</dbReference>
<dbReference type="Gene3D" id="2.130.10.10">
    <property type="entry name" value="YVTN repeat-like/Quinoprotein amine dehydrogenase"/>
    <property type="match status" value="2"/>
</dbReference>
<dbReference type="InterPro" id="IPR051350">
    <property type="entry name" value="WD_repeat-ST_regulator"/>
</dbReference>
<accession>A0A0C3KNX4</accession>
<dbReference type="GO" id="GO:0043161">
    <property type="term" value="P:proteasome-mediated ubiquitin-dependent protein catabolic process"/>
    <property type="evidence" value="ECO:0007669"/>
    <property type="project" value="TreeGrafter"/>
</dbReference>
<reference evidence="6 7" key="1">
    <citation type="submission" date="2014-04" db="EMBL/GenBank/DDBJ databases">
        <authorList>
            <consortium name="DOE Joint Genome Institute"/>
            <person name="Kuo A."/>
            <person name="Girlanda M."/>
            <person name="Perotto S."/>
            <person name="Kohler A."/>
            <person name="Nagy L.G."/>
            <person name="Floudas D."/>
            <person name="Copeland A."/>
            <person name="Barry K.W."/>
            <person name="Cichocki N."/>
            <person name="Veneault-Fourrey C."/>
            <person name="LaButti K."/>
            <person name="Lindquist E.A."/>
            <person name="Lipzen A."/>
            <person name="Lundell T."/>
            <person name="Morin E."/>
            <person name="Murat C."/>
            <person name="Sun H."/>
            <person name="Tunlid A."/>
            <person name="Henrissat B."/>
            <person name="Grigoriev I.V."/>
            <person name="Hibbett D.S."/>
            <person name="Martin F."/>
            <person name="Nordberg H.P."/>
            <person name="Cantor M.N."/>
            <person name="Hua S.X."/>
        </authorList>
    </citation>
    <scope>NUCLEOTIDE SEQUENCE [LARGE SCALE GENOMIC DNA]</scope>
    <source>
        <strain evidence="6 7">MUT 4182</strain>
    </source>
</reference>
<dbReference type="PANTHER" id="PTHR22838">
    <property type="entry name" value="WD REPEAT PROTEIN 26-RELATED"/>
    <property type="match status" value="1"/>
</dbReference>
<dbReference type="SMART" id="SM00320">
    <property type="entry name" value="WD40"/>
    <property type="match status" value="5"/>
</dbReference>
<dbReference type="HOGENOM" id="CLU_008849_0_0_1"/>
<dbReference type="InterPro" id="IPR036322">
    <property type="entry name" value="WD40_repeat_dom_sf"/>
</dbReference>
<dbReference type="AlphaFoldDB" id="A0A0C3KNX4"/>
<feature type="compositionally biased region" description="Basic and acidic residues" evidence="4">
    <location>
        <begin position="632"/>
        <end position="641"/>
    </location>
</feature>
<keyword evidence="5" id="KW-0812">Transmembrane</keyword>
<name>A0A0C3KNX4_9AGAM</name>
<feature type="compositionally biased region" description="Polar residues" evidence="4">
    <location>
        <begin position="975"/>
        <end position="987"/>
    </location>
</feature>
<dbReference type="InterPro" id="IPR001680">
    <property type="entry name" value="WD40_rpt"/>
</dbReference>
<dbReference type="InterPro" id="IPR015943">
    <property type="entry name" value="WD40/YVTN_repeat-like_dom_sf"/>
</dbReference>
<dbReference type="GO" id="GO:0034657">
    <property type="term" value="C:GID complex"/>
    <property type="evidence" value="ECO:0007669"/>
    <property type="project" value="TreeGrafter"/>
</dbReference>
<feature type="region of interest" description="Disordered" evidence="4">
    <location>
        <begin position="973"/>
        <end position="1002"/>
    </location>
</feature>
<evidence type="ECO:0000256" key="3">
    <source>
        <dbReference type="PROSITE-ProRule" id="PRU00221"/>
    </source>
</evidence>
<keyword evidence="7" id="KW-1185">Reference proteome</keyword>
<organism evidence="6 7">
    <name type="scientific">Tulasnella calospora MUT 4182</name>
    <dbReference type="NCBI Taxonomy" id="1051891"/>
    <lineage>
        <taxon>Eukaryota</taxon>
        <taxon>Fungi</taxon>
        <taxon>Dikarya</taxon>
        <taxon>Basidiomycota</taxon>
        <taxon>Agaricomycotina</taxon>
        <taxon>Agaricomycetes</taxon>
        <taxon>Cantharellales</taxon>
        <taxon>Tulasnellaceae</taxon>
        <taxon>Tulasnella</taxon>
    </lineage>
</organism>
<dbReference type="SUPFAM" id="SSF50978">
    <property type="entry name" value="WD40 repeat-like"/>
    <property type="match status" value="1"/>
</dbReference>
<dbReference type="PANTHER" id="PTHR22838:SF0">
    <property type="entry name" value="WD REPEAT-CONTAINING PROTEIN 26"/>
    <property type="match status" value="1"/>
</dbReference>
<dbReference type="STRING" id="1051891.A0A0C3KNX4"/>
<evidence type="ECO:0000313" key="7">
    <source>
        <dbReference type="Proteomes" id="UP000054248"/>
    </source>
</evidence>
<feature type="compositionally biased region" description="Basic and acidic residues" evidence="4">
    <location>
        <begin position="590"/>
        <end position="605"/>
    </location>
</feature>
<gene>
    <name evidence="6" type="ORF">M407DRAFT_215440</name>
</gene>
<feature type="region of interest" description="Disordered" evidence="4">
    <location>
        <begin position="1"/>
        <end position="34"/>
    </location>
</feature>
<protein>
    <submittedName>
        <fullName evidence="6">Uncharacterized protein</fullName>
    </submittedName>
</protein>
<dbReference type="PROSITE" id="PS50082">
    <property type="entry name" value="WD_REPEATS_2"/>
    <property type="match status" value="1"/>
</dbReference>
<dbReference type="OrthoDB" id="972532at2759"/>
<feature type="transmembrane region" description="Helical" evidence="5">
    <location>
        <begin position="392"/>
        <end position="416"/>
    </location>
</feature>
<evidence type="ECO:0000256" key="5">
    <source>
        <dbReference type="SAM" id="Phobius"/>
    </source>
</evidence>
<evidence type="ECO:0000313" key="6">
    <source>
        <dbReference type="EMBL" id="KIO23073.1"/>
    </source>
</evidence>
<keyword evidence="5" id="KW-0472">Membrane</keyword>
<feature type="transmembrane region" description="Helical" evidence="5">
    <location>
        <begin position="366"/>
        <end position="386"/>
    </location>
</feature>
<sequence>MDRPTQSRNPASSPFFAAQENVPYSSEPVSDDPNSIQRRLSMKRKKTLVSLLNEIVSLKEEDFDMDGGQEVPAHAAVSERIKNLTVIVDDRLQNEGAALFNQFNKRVRQVDEQLLTFGNAVRPLGSSVGLISSSYNLRDRLQQILHLFRENASEAFPNKIKKEPVEPLQPLSSRKKRGKLRRLAGQPRSTRLTSDLEDFPRQFELLAKDLVTFLHFLHDIPEFRDESLNASVLSFEGDLKYWASCLKEFEGQFGYPAIKRYVNDLTREMDEHMEAIRDALKLFVVEGVTTIRTAQNHTQNGLQNLSTVATFFSGVTATTIQYTFEKVDIASSINSQLAYHWRAAMYRSPRSAVPFVVMIWLTRTPLIFLVVSVMAFSAGLVCFTYSSAQGRLVTTCATIFTSLTSLALLAVAVWFAMERAVYAKTKGSRWLEDIMREWRREFLHRTGLLWVAKVPPAGFKKAATWSSETLAKFGFFVSSAVGVPSARRGSTSTGSDPYDVEEYNAGLPTPNTSPKAERMRRFSSVSDPKSARVQTPDPPPLPRLFPDRGVSSSPVQERAPWSRVSHDHPPPQDDAQDPPPPPTSPTPKMRFRDAVKKVRTLERMKPTPKSPKSGSGSHARERSLTLPPSSDGHTDPNERFAPRPTRLAGLIPKLKALKPTQELIEHGGLVRHLQFSPDGKWLATCSWDRKAIIWKVEGTLSQHRVLAHPGAGFLSQVAWSPDGKHLLTRTYRHVKIWLAETGVLKQTISCKTKIEAVTWMPTGASFACVEGSSVRIMDLHGKTNADHTFERLDIHDVAITYDEQRLVPKLSFAGFAVYHLVDKKVECQVPVLENVRDVTISSDISNGYLALISYEDTAPPELWRISLVNVESRQEARLHLLQTYMPTAVVEFAGPSYLGGIQDQFVICAGKKGDIHIWDRETGLLLHSLQGANIVDNTPEDLTGVAWNHCATGRYMFASATNDGTVRIWTAQAPPDSQQPSRTGSPTPSVPRPTSAAIGLAV</sequence>
<evidence type="ECO:0000256" key="4">
    <source>
        <dbReference type="SAM" id="MobiDB-lite"/>
    </source>
</evidence>